<comment type="caution">
    <text evidence="9">The sequence shown here is derived from an EMBL/GenBank/DDBJ whole genome shotgun (WGS) entry which is preliminary data.</text>
</comment>
<evidence type="ECO:0000313" key="10">
    <source>
        <dbReference type="Proteomes" id="UP000245207"/>
    </source>
</evidence>
<dbReference type="AlphaFoldDB" id="A0A2U1PHZ9"/>
<dbReference type="STRING" id="35608.A0A2U1PHZ9"/>
<name>A0A2U1PHZ9_ARTAN</name>
<dbReference type="InterPro" id="IPR003035">
    <property type="entry name" value="RWP-RK_dom"/>
</dbReference>
<evidence type="ECO:0000256" key="7">
    <source>
        <dbReference type="SAM" id="MobiDB-lite"/>
    </source>
</evidence>
<sequence length="320" mass="37151">MESQNALEIECWSNHEIIPTEDEFYSFQHQLPPLDLSPYDFMHVQQDHYLDDHATYNMMDFMIPNPMFSSIDVLPGFHDQNMSTTNELWFPNQEMYTINELGFPNEEMYEMNSFGFPNQDTYTTNSLGFSYQTQPPIINVNDNNKEMNMVKFECCEQKKEDEKEGDNGNGNHSGRSINYESRMALSREVIAQYFYMPITQAEKELNVGLTLLKKRCRELGIRRWPHRKLMSIQTLINNVQEGKTSENGAEEKIQEVIGRLEEEKRNLEEIPDLQLKDNTKKLRQACFKANYKKRKIMGSAPSVTNSSTSNGLPSSSNGLF</sequence>
<proteinExistence type="predicted"/>
<evidence type="ECO:0000313" key="9">
    <source>
        <dbReference type="EMBL" id="PWA85369.1"/>
    </source>
</evidence>
<dbReference type="Proteomes" id="UP000245207">
    <property type="component" value="Unassembled WGS sequence"/>
</dbReference>
<feature type="region of interest" description="Disordered" evidence="7">
    <location>
        <begin position="299"/>
        <end position="320"/>
    </location>
</feature>
<keyword evidence="4" id="KW-0238">DNA-binding</keyword>
<dbReference type="OrthoDB" id="6270329at2759"/>
<dbReference type="InterPro" id="IPR044607">
    <property type="entry name" value="RKD-like"/>
</dbReference>
<evidence type="ECO:0000256" key="6">
    <source>
        <dbReference type="ARBA" id="ARBA00023242"/>
    </source>
</evidence>
<dbReference type="PROSITE" id="PS51519">
    <property type="entry name" value="RWP_RK"/>
    <property type="match status" value="1"/>
</dbReference>
<dbReference type="Pfam" id="PF02042">
    <property type="entry name" value="RWP-RK"/>
    <property type="match status" value="1"/>
</dbReference>
<evidence type="ECO:0000259" key="8">
    <source>
        <dbReference type="PROSITE" id="PS51519"/>
    </source>
</evidence>
<dbReference type="EMBL" id="PKPP01001130">
    <property type="protein sequence ID" value="PWA85369.1"/>
    <property type="molecule type" value="Genomic_DNA"/>
</dbReference>
<keyword evidence="3" id="KW-0175">Coiled coil</keyword>
<comment type="function">
    <text evidence="1">Putative transcription factor.</text>
</comment>
<accession>A0A2U1PHZ9</accession>
<evidence type="ECO:0000256" key="3">
    <source>
        <dbReference type="ARBA" id="ARBA00023054"/>
    </source>
</evidence>
<feature type="compositionally biased region" description="Low complexity" evidence="7">
    <location>
        <begin position="304"/>
        <end position="320"/>
    </location>
</feature>
<keyword evidence="5" id="KW-0804">Transcription</keyword>
<reference evidence="9 10" key="1">
    <citation type="journal article" date="2018" name="Mol. Plant">
        <title>The genome of Artemisia annua provides insight into the evolution of Asteraceae family and artemisinin biosynthesis.</title>
        <authorList>
            <person name="Shen Q."/>
            <person name="Zhang L."/>
            <person name="Liao Z."/>
            <person name="Wang S."/>
            <person name="Yan T."/>
            <person name="Shi P."/>
            <person name="Liu M."/>
            <person name="Fu X."/>
            <person name="Pan Q."/>
            <person name="Wang Y."/>
            <person name="Lv Z."/>
            <person name="Lu X."/>
            <person name="Zhang F."/>
            <person name="Jiang W."/>
            <person name="Ma Y."/>
            <person name="Chen M."/>
            <person name="Hao X."/>
            <person name="Li L."/>
            <person name="Tang Y."/>
            <person name="Lv G."/>
            <person name="Zhou Y."/>
            <person name="Sun X."/>
            <person name="Brodelius P.E."/>
            <person name="Rose J.K.C."/>
            <person name="Tang K."/>
        </authorList>
    </citation>
    <scope>NUCLEOTIDE SEQUENCE [LARGE SCALE GENOMIC DNA]</scope>
    <source>
        <strain evidence="10">cv. Huhao1</strain>
        <tissue evidence="9">Leaf</tissue>
    </source>
</reference>
<keyword evidence="2" id="KW-0805">Transcription regulation</keyword>
<dbReference type="PANTHER" id="PTHR46373:SF20">
    <property type="entry name" value="PROTEIN RKD1"/>
    <property type="match status" value="1"/>
</dbReference>
<evidence type="ECO:0000256" key="2">
    <source>
        <dbReference type="ARBA" id="ARBA00023015"/>
    </source>
</evidence>
<protein>
    <submittedName>
        <fullName evidence="9">RWP-RK domain-containing protein</fullName>
    </submittedName>
</protein>
<gene>
    <name evidence="9" type="ORF">CTI12_AA150050</name>
</gene>
<evidence type="ECO:0000256" key="1">
    <source>
        <dbReference type="ARBA" id="ARBA00004049"/>
    </source>
</evidence>
<evidence type="ECO:0000256" key="5">
    <source>
        <dbReference type="ARBA" id="ARBA00023163"/>
    </source>
</evidence>
<dbReference type="GO" id="GO:0003677">
    <property type="term" value="F:DNA binding"/>
    <property type="evidence" value="ECO:0007669"/>
    <property type="project" value="UniProtKB-KW"/>
</dbReference>
<feature type="domain" description="RWP-RK" evidence="8">
    <location>
        <begin position="168"/>
        <end position="252"/>
    </location>
</feature>
<evidence type="ECO:0000256" key="4">
    <source>
        <dbReference type="ARBA" id="ARBA00023125"/>
    </source>
</evidence>
<dbReference type="GO" id="GO:0003700">
    <property type="term" value="F:DNA-binding transcription factor activity"/>
    <property type="evidence" value="ECO:0007669"/>
    <property type="project" value="InterPro"/>
</dbReference>
<keyword evidence="10" id="KW-1185">Reference proteome</keyword>
<keyword evidence="6" id="KW-0539">Nucleus</keyword>
<organism evidence="9 10">
    <name type="scientific">Artemisia annua</name>
    <name type="common">Sweet wormwood</name>
    <dbReference type="NCBI Taxonomy" id="35608"/>
    <lineage>
        <taxon>Eukaryota</taxon>
        <taxon>Viridiplantae</taxon>
        <taxon>Streptophyta</taxon>
        <taxon>Embryophyta</taxon>
        <taxon>Tracheophyta</taxon>
        <taxon>Spermatophyta</taxon>
        <taxon>Magnoliopsida</taxon>
        <taxon>eudicotyledons</taxon>
        <taxon>Gunneridae</taxon>
        <taxon>Pentapetalae</taxon>
        <taxon>asterids</taxon>
        <taxon>campanulids</taxon>
        <taxon>Asterales</taxon>
        <taxon>Asteraceae</taxon>
        <taxon>Asteroideae</taxon>
        <taxon>Anthemideae</taxon>
        <taxon>Artemisiinae</taxon>
        <taxon>Artemisia</taxon>
    </lineage>
</organism>
<dbReference type="PANTHER" id="PTHR46373">
    <property type="entry name" value="PROTEIN RKD4"/>
    <property type="match status" value="1"/>
</dbReference>